<organism evidence="1">
    <name type="scientific">marine sediment metagenome</name>
    <dbReference type="NCBI Taxonomy" id="412755"/>
    <lineage>
        <taxon>unclassified sequences</taxon>
        <taxon>metagenomes</taxon>
        <taxon>ecological metagenomes</taxon>
    </lineage>
</organism>
<proteinExistence type="predicted"/>
<feature type="non-terminal residue" evidence="1">
    <location>
        <position position="1"/>
    </location>
</feature>
<dbReference type="AlphaFoldDB" id="X1K442"/>
<dbReference type="EMBL" id="BARU01039792">
    <property type="protein sequence ID" value="GAH85019.1"/>
    <property type="molecule type" value="Genomic_DNA"/>
</dbReference>
<reference evidence="1" key="1">
    <citation type="journal article" date="2014" name="Front. Microbiol.">
        <title>High frequency of phylogenetically diverse reductive dehalogenase-homologous genes in deep subseafloor sedimentary metagenomes.</title>
        <authorList>
            <person name="Kawai M."/>
            <person name="Futagami T."/>
            <person name="Toyoda A."/>
            <person name="Takaki Y."/>
            <person name="Nishi S."/>
            <person name="Hori S."/>
            <person name="Arai W."/>
            <person name="Tsubouchi T."/>
            <person name="Morono Y."/>
            <person name="Uchiyama I."/>
            <person name="Ito T."/>
            <person name="Fujiyama A."/>
            <person name="Inagaki F."/>
            <person name="Takami H."/>
        </authorList>
    </citation>
    <scope>NUCLEOTIDE SEQUENCE</scope>
    <source>
        <strain evidence="1">Expedition CK06-06</strain>
    </source>
</reference>
<accession>X1K442</accession>
<comment type="caution">
    <text evidence="1">The sequence shown here is derived from an EMBL/GenBank/DDBJ whole genome shotgun (WGS) entry which is preliminary data.</text>
</comment>
<name>X1K442_9ZZZZ</name>
<protein>
    <submittedName>
        <fullName evidence="1">Uncharacterized protein</fullName>
    </submittedName>
</protein>
<gene>
    <name evidence="1" type="ORF">S03H2_61628</name>
</gene>
<evidence type="ECO:0000313" key="1">
    <source>
        <dbReference type="EMBL" id="GAH85019.1"/>
    </source>
</evidence>
<sequence>YIYSQYISSKFFGWCEGFICSCAITLNRGVLYGYIMEE</sequence>